<evidence type="ECO:0000256" key="10">
    <source>
        <dbReference type="ARBA" id="ARBA00022777"/>
    </source>
</evidence>
<evidence type="ECO:0000256" key="13">
    <source>
        <dbReference type="ARBA" id="ARBA00023134"/>
    </source>
</evidence>
<dbReference type="GO" id="GO:0004674">
    <property type="term" value="F:protein serine/threonine kinase activity"/>
    <property type="evidence" value="ECO:0007669"/>
    <property type="project" value="UniProtKB-KW"/>
</dbReference>
<dbReference type="FunFam" id="3.30.200.20:FF:000034">
    <property type="entry name" value="Kinase suppressor of Ras 1"/>
    <property type="match status" value="1"/>
</dbReference>
<keyword evidence="10" id="KW-0418">Kinase</keyword>
<dbReference type="SUPFAM" id="SSF50465">
    <property type="entry name" value="EF-Tu/eEF-1alpha/eIF2-gamma C-terminal domain"/>
    <property type="match status" value="1"/>
</dbReference>
<comment type="similarity">
    <text evidence="3">Belongs to the TRAFAC class translation factor GTPase superfamily. Classic translation factor GTPase family. EF-Tu/EF-1A subfamily.</text>
</comment>
<dbReference type="PROSITE" id="PS51722">
    <property type="entry name" value="G_TR_2"/>
    <property type="match status" value="1"/>
</dbReference>
<evidence type="ECO:0000256" key="16">
    <source>
        <dbReference type="ARBA" id="ARBA00048679"/>
    </source>
</evidence>
<evidence type="ECO:0000256" key="15">
    <source>
        <dbReference type="ARBA" id="ARBA00047899"/>
    </source>
</evidence>
<dbReference type="SUPFAM" id="SSF52540">
    <property type="entry name" value="P-loop containing nucleoside triphosphate hydrolases"/>
    <property type="match status" value="1"/>
</dbReference>
<feature type="compositionally biased region" description="Basic and acidic residues" evidence="19">
    <location>
        <begin position="99"/>
        <end position="127"/>
    </location>
</feature>
<evidence type="ECO:0000256" key="8">
    <source>
        <dbReference type="ARBA" id="ARBA00022741"/>
    </source>
</evidence>
<dbReference type="Gene3D" id="1.10.510.10">
    <property type="entry name" value="Transferase(Phosphotransferase) domain 1"/>
    <property type="match status" value="1"/>
</dbReference>
<feature type="domain" description="Protein kinase" evidence="20">
    <location>
        <begin position="253"/>
        <end position="511"/>
    </location>
</feature>
<feature type="binding site" evidence="17">
    <location>
        <position position="280"/>
    </location>
    <ligand>
        <name>ATP</name>
        <dbReference type="ChEBI" id="CHEBI:30616"/>
    </ligand>
</feature>
<protein>
    <recommendedName>
        <fullName evidence="18">Elongation factor Tu</fullName>
    </recommendedName>
</protein>
<evidence type="ECO:0000256" key="18">
    <source>
        <dbReference type="RuleBase" id="RU004061"/>
    </source>
</evidence>
<dbReference type="CDD" id="cd03697">
    <property type="entry name" value="EFTU_II"/>
    <property type="match status" value="1"/>
</dbReference>
<dbReference type="NCBIfam" id="NF009372">
    <property type="entry name" value="PRK12735.1"/>
    <property type="match status" value="1"/>
</dbReference>
<dbReference type="GO" id="GO:0003746">
    <property type="term" value="F:translation elongation factor activity"/>
    <property type="evidence" value="ECO:0007669"/>
    <property type="project" value="UniProtKB-KW"/>
</dbReference>
<evidence type="ECO:0000256" key="12">
    <source>
        <dbReference type="ARBA" id="ARBA00022917"/>
    </source>
</evidence>
<dbReference type="PRINTS" id="PR00109">
    <property type="entry name" value="TYRKINASE"/>
</dbReference>
<evidence type="ECO:0000256" key="2">
    <source>
        <dbReference type="ARBA" id="ARBA00004474"/>
    </source>
</evidence>
<evidence type="ECO:0000256" key="3">
    <source>
        <dbReference type="ARBA" id="ARBA00007249"/>
    </source>
</evidence>
<proteinExistence type="inferred from homology"/>
<keyword evidence="7" id="KW-0808">Transferase</keyword>
<evidence type="ECO:0000259" key="20">
    <source>
        <dbReference type="PROSITE" id="PS50011"/>
    </source>
</evidence>
<dbReference type="AlphaFoldDB" id="A0A3F2RCQ2"/>
<dbReference type="InterPro" id="IPR050055">
    <property type="entry name" value="EF-Tu_GTPase"/>
</dbReference>
<evidence type="ECO:0000256" key="1">
    <source>
        <dbReference type="ARBA" id="ARBA00004370"/>
    </source>
</evidence>
<dbReference type="GO" id="GO:0016020">
    <property type="term" value="C:membrane"/>
    <property type="evidence" value="ECO:0007669"/>
    <property type="project" value="UniProtKB-SubCell"/>
</dbReference>
<dbReference type="InterPro" id="IPR009000">
    <property type="entry name" value="Transl_B-barrel_sf"/>
</dbReference>
<dbReference type="InterPro" id="IPR005225">
    <property type="entry name" value="Small_GTP-bd"/>
</dbReference>
<dbReference type="InterPro" id="IPR011009">
    <property type="entry name" value="Kinase-like_dom_sf"/>
</dbReference>
<dbReference type="PANTHER" id="PTHR43721">
    <property type="entry name" value="ELONGATION FACTOR TU-RELATED"/>
    <property type="match status" value="1"/>
</dbReference>
<dbReference type="FunFam" id="3.40.50.300:FF:000003">
    <property type="entry name" value="Elongation factor Tu"/>
    <property type="match status" value="1"/>
</dbReference>
<feature type="compositionally biased region" description="Low complexity" evidence="19">
    <location>
        <begin position="73"/>
        <end position="83"/>
    </location>
</feature>
<feature type="compositionally biased region" description="Polar residues" evidence="19">
    <location>
        <begin position="35"/>
        <end position="44"/>
    </location>
</feature>
<dbReference type="InterPro" id="IPR000719">
    <property type="entry name" value="Prot_kinase_dom"/>
</dbReference>
<dbReference type="PROSITE" id="PS00107">
    <property type="entry name" value="PROTEIN_KINASE_ATP"/>
    <property type="match status" value="1"/>
</dbReference>
<dbReference type="InterPro" id="IPR004160">
    <property type="entry name" value="Transl_elong_EFTu/EF1A_C"/>
</dbReference>
<comment type="subcellular location">
    <subcellularLocation>
        <location evidence="1">Membrane</location>
    </subcellularLocation>
    <subcellularLocation>
        <location evidence="2">Plastid</location>
    </subcellularLocation>
</comment>
<dbReference type="NCBIfam" id="NF000766">
    <property type="entry name" value="PRK00049.1"/>
    <property type="match status" value="1"/>
</dbReference>
<evidence type="ECO:0000256" key="19">
    <source>
        <dbReference type="SAM" id="MobiDB-lite"/>
    </source>
</evidence>
<evidence type="ECO:0000259" key="21">
    <source>
        <dbReference type="PROSITE" id="PS51722"/>
    </source>
</evidence>
<dbReference type="Pfam" id="PF00009">
    <property type="entry name" value="GTP_EFTU"/>
    <property type="match status" value="1"/>
</dbReference>
<evidence type="ECO:0000256" key="9">
    <source>
        <dbReference type="ARBA" id="ARBA00022768"/>
    </source>
</evidence>
<evidence type="ECO:0000256" key="17">
    <source>
        <dbReference type="PROSITE-ProRule" id="PRU10141"/>
    </source>
</evidence>
<keyword evidence="14" id="KW-0472">Membrane</keyword>
<evidence type="ECO:0000256" key="5">
    <source>
        <dbReference type="ARBA" id="ARBA00022527"/>
    </source>
</evidence>
<dbReference type="CDD" id="cd03707">
    <property type="entry name" value="EFTU_III"/>
    <property type="match status" value="1"/>
</dbReference>
<dbReference type="InterPro" id="IPR004161">
    <property type="entry name" value="EFTu-like_2"/>
</dbReference>
<dbReference type="InterPro" id="IPR000795">
    <property type="entry name" value="T_Tr_GTP-bd_dom"/>
</dbReference>
<dbReference type="InterPro" id="IPR004541">
    <property type="entry name" value="Transl_elong_EFTu/EF1A_bac/org"/>
</dbReference>
<comment type="caution">
    <text evidence="22">The sequence shown here is derived from an EMBL/GenBank/DDBJ whole genome shotgun (WGS) entry which is preliminary data.</text>
</comment>
<keyword evidence="13" id="KW-0342">GTP-binding</keyword>
<dbReference type="InterPro" id="IPR041709">
    <property type="entry name" value="EF-Tu_GTP-bd"/>
</dbReference>
<dbReference type="PRINTS" id="PR00315">
    <property type="entry name" value="ELONGATNFCT"/>
</dbReference>
<dbReference type="PROSITE" id="PS50011">
    <property type="entry name" value="PROTEIN_KINASE_DOM"/>
    <property type="match status" value="1"/>
</dbReference>
<keyword evidence="11 17" id="KW-0067">ATP-binding</keyword>
<sequence>MASVVNKENKVRGNQRKLTFQRRKKPTALRVDPNATPTLNSTFFGTVGSPIKMGTGNPAAAGRRGPRLPPRPAAAAPVDSEAATLDVQQKAALREELRRQQKLKQRAEKEDKAKADKEEKETKKDEDATVATVRNDGRKNRGRRNSTEFLGAPMEPVQQLKLDGAKKAKIPHFLSAWFNAGHDTKANDTDNSDAESNRTDATVISVGDNDKKVEQVVEEAAKPPPAPMDVSKDKTVTKHRPTSYSQNINFNEITLGRMIGEGAFGKVHEGKWRGKSVAVKLLICQDLRSDILNEFQSEVEIMSVLRHPNICRLLGACMDPPHRALVVELLQRGSLWGVLRMNRKSIDQEMRSRFIYDTAKGMSYLHHFERPILHRDLKSPNLLVDKNFNIKLSDFGLARVKAHVQTMTGNCGTVQWMAPEVLGNQKYTEKADVFSFGIVIWEIVTGECPYDGMSQIQAALGVLNRNLRPNIPRDCPPFFSRLMKACWNRQPELRPSFPHIINAFRTYQSSISDRNAVRSMATFDRTKPHLNVGTIGHVDHGKTTLTAAITKVLSEKGGAEFTSYADIDKAPEERARGITISTAHVEYETEKRHYAHVDCPGHADYVKNMITGAAQMDGGILVVSAGDGPMPQTREHILLARQVGVPALVVFMNKVDQVDDEELLELVEMEIRELLEAYDFPADDIPVVQGSALAAVEGRDHNIGRDAVLKLMDEVDAYIPDPTRDFEKPFLMPVEDVFSISGRGTVVSGRVEQGIINTGDEVELVGLKPSSKTTCTGVEMFKKSLDRGQAGDNVGLLLRGLKRDEVLRGQVLCKPGTINPHTKFEAEVYVLKKEEGGRHTPFFSNYRPQFFFRTADVTGNILLKDGTEMVMPGDNTAIDIDLIHPIALDPGMKFSIREGGRTIGAGVVSKVDM</sequence>
<dbReference type="CDD" id="cd13999">
    <property type="entry name" value="STKc_MAP3K-like"/>
    <property type="match status" value="1"/>
</dbReference>
<dbReference type="Gene3D" id="3.40.50.300">
    <property type="entry name" value="P-loop containing nucleotide triphosphate hydrolases"/>
    <property type="match status" value="1"/>
</dbReference>
<dbReference type="FunFam" id="1.10.510.10:FF:000476">
    <property type="entry name" value="PAS domain-containing protein tyrosine kinase family protein"/>
    <property type="match status" value="1"/>
</dbReference>
<evidence type="ECO:0000313" key="23">
    <source>
        <dbReference type="Proteomes" id="UP000277300"/>
    </source>
</evidence>
<dbReference type="NCBIfam" id="TIGR00231">
    <property type="entry name" value="small_GTP"/>
    <property type="match status" value="1"/>
</dbReference>
<dbReference type="GO" id="GO:0070125">
    <property type="term" value="P:mitochondrial translational elongation"/>
    <property type="evidence" value="ECO:0007669"/>
    <property type="project" value="TreeGrafter"/>
</dbReference>
<dbReference type="InterPro" id="IPR017441">
    <property type="entry name" value="Protein_kinase_ATP_BS"/>
</dbReference>
<dbReference type="Pfam" id="PF03144">
    <property type="entry name" value="GTP_EFTU_D2"/>
    <property type="match status" value="1"/>
</dbReference>
<dbReference type="OrthoDB" id="2067at2759"/>
<dbReference type="SMART" id="SM00220">
    <property type="entry name" value="S_TKc"/>
    <property type="match status" value="1"/>
</dbReference>
<feature type="compositionally biased region" description="Basic residues" evidence="19">
    <location>
        <begin position="13"/>
        <end position="27"/>
    </location>
</feature>
<dbReference type="SUPFAM" id="SSF50447">
    <property type="entry name" value="Translation proteins"/>
    <property type="match status" value="1"/>
</dbReference>
<dbReference type="PROSITE" id="PS00108">
    <property type="entry name" value="PROTEIN_KINASE_ST"/>
    <property type="match status" value="1"/>
</dbReference>
<keyword evidence="5" id="KW-0723">Serine/threonine-protein kinase</keyword>
<evidence type="ECO:0000256" key="11">
    <source>
        <dbReference type="ARBA" id="ARBA00022840"/>
    </source>
</evidence>
<keyword evidence="9" id="KW-0251">Elongation factor</keyword>
<feature type="domain" description="Tr-type G" evidence="21">
    <location>
        <begin position="527"/>
        <end position="723"/>
    </location>
</feature>
<dbReference type="InterPro" id="IPR027417">
    <property type="entry name" value="P-loop_NTPase"/>
</dbReference>
<dbReference type="Gene3D" id="2.40.30.10">
    <property type="entry name" value="Translation factors"/>
    <property type="match status" value="2"/>
</dbReference>
<comment type="catalytic activity">
    <reaction evidence="16">
        <text>L-seryl-[protein] + ATP = O-phospho-L-seryl-[protein] + ADP + H(+)</text>
        <dbReference type="Rhea" id="RHEA:17989"/>
        <dbReference type="Rhea" id="RHEA-COMP:9863"/>
        <dbReference type="Rhea" id="RHEA-COMP:11604"/>
        <dbReference type="ChEBI" id="CHEBI:15378"/>
        <dbReference type="ChEBI" id="CHEBI:29999"/>
        <dbReference type="ChEBI" id="CHEBI:30616"/>
        <dbReference type="ChEBI" id="CHEBI:83421"/>
        <dbReference type="ChEBI" id="CHEBI:456216"/>
        <dbReference type="EC" id="2.7.11.1"/>
    </reaction>
</comment>
<dbReference type="InterPro" id="IPR008271">
    <property type="entry name" value="Ser/Thr_kinase_AS"/>
</dbReference>
<comment type="catalytic activity">
    <reaction evidence="15">
        <text>L-threonyl-[protein] + ATP = O-phospho-L-threonyl-[protein] + ADP + H(+)</text>
        <dbReference type="Rhea" id="RHEA:46608"/>
        <dbReference type="Rhea" id="RHEA-COMP:11060"/>
        <dbReference type="Rhea" id="RHEA-COMP:11605"/>
        <dbReference type="ChEBI" id="CHEBI:15378"/>
        <dbReference type="ChEBI" id="CHEBI:30013"/>
        <dbReference type="ChEBI" id="CHEBI:30616"/>
        <dbReference type="ChEBI" id="CHEBI:61977"/>
        <dbReference type="ChEBI" id="CHEBI:456216"/>
        <dbReference type="EC" id="2.7.11.1"/>
    </reaction>
</comment>
<dbReference type="HAMAP" id="MF_00118_B">
    <property type="entry name" value="EF_Tu_B"/>
    <property type="match status" value="1"/>
</dbReference>
<dbReference type="Pfam" id="PF07714">
    <property type="entry name" value="PK_Tyr_Ser-Thr"/>
    <property type="match status" value="1"/>
</dbReference>
<keyword evidence="6" id="KW-0934">Plastid</keyword>
<dbReference type="GO" id="GO:0005524">
    <property type="term" value="F:ATP binding"/>
    <property type="evidence" value="ECO:0007669"/>
    <property type="project" value="UniProtKB-UniRule"/>
</dbReference>
<evidence type="ECO:0000313" key="22">
    <source>
        <dbReference type="EMBL" id="RLN53143.1"/>
    </source>
</evidence>
<evidence type="ECO:0000256" key="6">
    <source>
        <dbReference type="ARBA" id="ARBA00022640"/>
    </source>
</evidence>
<dbReference type="NCBIfam" id="TIGR00485">
    <property type="entry name" value="EF-Tu"/>
    <property type="match status" value="1"/>
</dbReference>
<feature type="region of interest" description="Disordered" evidence="19">
    <location>
        <begin position="99"/>
        <end position="151"/>
    </location>
</feature>
<dbReference type="EMBL" id="MBDO02000652">
    <property type="protein sequence ID" value="RLN53143.1"/>
    <property type="molecule type" value="Genomic_DNA"/>
</dbReference>
<dbReference type="GO" id="GO:0005525">
    <property type="term" value="F:GTP binding"/>
    <property type="evidence" value="ECO:0007669"/>
    <property type="project" value="UniProtKB-KW"/>
</dbReference>
<dbReference type="PANTHER" id="PTHR43721:SF22">
    <property type="entry name" value="ELONGATION FACTOR TU, MITOCHONDRIAL"/>
    <property type="match status" value="1"/>
</dbReference>
<dbReference type="InterPro" id="IPR031157">
    <property type="entry name" value="G_TR_CS"/>
</dbReference>
<dbReference type="NCBIfam" id="NF009373">
    <property type="entry name" value="PRK12736.1"/>
    <property type="match status" value="1"/>
</dbReference>
<dbReference type="SUPFAM" id="SSF56112">
    <property type="entry name" value="Protein kinase-like (PK-like)"/>
    <property type="match status" value="1"/>
</dbReference>
<evidence type="ECO:0000256" key="14">
    <source>
        <dbReference type="ARBA" id="ARBA00023136"/>
    </source>
</evidence>
<dbReference type="InterPro" id="IPR033720">
    <property type="entry name" value="EFTU_2"/>
</dbReference>
<comment type="similarity">
    <text evidence="4">Belongs to the protein kinase superfamily. TKL Ser/Thr protein kinase family. ROCO subfamily.</text>
</comment>
<name>A0A3F2RCQ2_9STRA</name>
<dbReference type="InterPro" id="IPR001245">
    <property type="entry name" value="Ser-Thr/Tyr_kinase_cat_dom"/>
</dbReference>
<evidence type="ECO:0000256" key="4">
    <source>
        <dbReference type="ARBA" id="ARBA00008171"/>
    </source>
</evidence>
<organism evidence="22 23">
    <name type="scientific">Phytophthora kernoviae</name>
    <dbReference type="NCBI Taxonomy" id="325452"/>
    <lineage>
        <taxon>Eukaryota</taxon>
        <taxon>Sar</taxon>
        <taxon>Stramenopiles</taxon>
        <taxon>Oomycota</taxon>
        <taxon>Peronosporomycetes</taxon>
        <taxon>Peronosporales</taxon>
        <taxon>Peronosporaceae</taxon>
        <taxon>Phytophthora</taxon>
    </lineage>
</organism>
<gene>
    <name evidence="22" type="ORF">BBP00_00009406</name>
</gene>
<accession>A0A3F2RCQ2</accession>
<feature type="region of interest" description="Disordered" evidence="19">
    <location>
        <begin position="1"/>
        <end position="86"/>
    </location>
</feature>
<reference evidence="22 23" key="1">
    <citation type="submission" date="2018-07" db="EMBL/GenBank/DDBJ databases">
        <title>Genome sequencing of oomycete isolates from Chile give support for New Zealand origin for Phytophthora kernoviae and make available the first Nothophytophthora sp. genome.</title>
        <authorList>
            <person name="Studholme D.J."/>
            <person name="Sanfuentes E."/>
            <person name="Panda P."/>
            <person name="Hill R."/>
            <person name="Sambles C."/>
            <person name="Grant M."/>
            <person name="Williams N.M."/>
            <person name="Mcdougal R.L."/>
        </authorList>
    </citation>
    <scope>NUCLEOTIDE SEQUENCE [LARGE SCALE GENOMIC DNA]</scope>
    <source>
        <strain evidence="22">Chile6</strain>
    </source>
</reference>
<dbReference type="GO" id="GO:0009536">
    <property type="term" value="C:plastid"/>
    <property type="evidence" value="ECO:0007669"/>
    <property type="project" value="UniProtKB-SubCell"/>
</dbReference>
<dbReference type="PROSITE" id="PS00301">
    <property type="entry name" value="G_TR_1"/>
    <property type="match status" value="1"/>
</dbReference>
<dbReference type="FunFam" id="2.40.30.10:FF:000001">
    <property type="entry name" value="Elongation factor Tu"/>
    <property type="match status" value="1"/>
</dbReference>
<dbReference type="GO" id="GO:0005739">
    <property type="term" value="C:mitochondrion"/>
    <property type="evidence" value="ECO:0007669"/>
    <property type="project" value="TreeGrafter"/>
</dbReference>
<dbReference type="GO" id="GO:0003924">
    <property type="term" value="F:GTPase activity"/>
    <property type="evidence" value="ECO:0007669"/>
    <property type="project" value="InterPro"/>
</dbReference>
<keyword evidence="8 17" id="KW-0547">Nucleotide-binding</keyword>
<dbReference type="Gene3D" id="3.30.200.20">
    <property type="entry name" value="Phosphorylase Kinase, domain 1"/>
    <property type="match status" value="1"/>
</dbReference>
<dbReference type="Proteomes" id="UP000277300">
    <property type="component" value="Unassembled WGS sequence"/>
</dbReference>
<dbReference type="Pfam" id="PF03143">
    <property type="entry name" value="GTP_EFTU_D3"/>
    <property type="match status" value="1"/>
</dbReference>
<feature type="region of interest" description="Disordered" evidence="19">
    <location>
        <begin position="220"/>
        <end position="241"/>
    </location>
</feature>
<evidence type="ECO:0000256" key="7">
    <source>
        <dbReference type="ARBA" id="ARBA00022679"/>
    </source>
</evidence>
<dbReference type="InterPro" id="IPR009001">
    <property type="entry name" value="Transl_elong_EF1A/Init_IF2_C"/>
</dbReference>
<keyword evidence="12" id="KW-0648">Protein biosynthesis</keyword>
<dbReference type="CDD" id="cd01884">
    <property type="entry name" value="EF_Tu"/>
    <property type="match status" value="1"/>
</dbReference>